<accession>A0A2S0VQ08</accession>
<dbReference type="EMBL" id="CP026604">
    <property type="protein sequence ID" value="AWB66296.1"/>
    <property type="molecule type" value="Genomic_DNA"/>
</dbReference>
<dbReference type="KEGG" id="cate:C2869_07555"/>
<dbReference type="PROSITE" id="PS51257">
    <property type="entry name" value="PROKAR_LIPOPROTEIN"/>
    <property type="match status" value="1"/>
</dbReference>
<evidence type="ECO:0000313" key="1">
    <source>
        <dbReference type="EMBL" id="AWB66296.1"/>
    </source>
</evidence>
<evidence type="ECO:0000313" key="2">
    <source>
        <dbReference type="Proteomes" id="UP000244441"/>
    </source>
</evidence>
<dbReference type="RefSeq" id="WP_108602366.1">
    <property type="nucleotide sequence ID" value="NZ_CP026604.1"/>
</dbReference>
<evidence type="ECO:0008006" key="3">
    <source>
        <dbReference type="Google" id="ProtNLM"/>
    </source>
</evidence>
<gene>
    <name evidence="1" type="ORF">C2869_07555</name>
</gene>
<keyword evidence="2" id="KW-1185">Reference proteome</keyword>
<reference evidence="1 2" key="1">
    <citation type="submission" date="2018-01" db="EMBL/GenBank/DDBJ databases">
        <title>Genome sequence of a Cantenovulum-like bacteria.</title>
        <authorList>
            <person name="Tan W.R."/>
            <person name="Lau N.-S."/>
            <person name="Go F."/>
            <person name="Amirul A.-A.A."/>
        </authorList>
    </citation>
    <scope>NUCLEOTIDE SEQUENCE [LARGE SCALE GENOMIC DNA]</scope>
    <source>
        <strain evidence="1 2">CCB-QB4</strain>
    </source>
</reference>
<protein>
    <recommendedName>
        <fullName evidence="3">Lipoprotein</fullName>
    </recommendedName>
</protein>
<dbReference type="OrthoDB" id="6386881at2"/>
<name>A0A2S0VQ08_9ALTE</name>
<proteinExistence type="predicted"/>
<sequence>MRLLVLALSAALTACSSTPYNPFEDEKIVKSNYCQSHLKTLVENNAFMEVKTMVDRQCNNLVVRGWAKGRISSKFNKRCKASYQYYVQRPALYKVARNFIVAGCYPENPDFYQWPQASAVSKK</sequence>
<dbReference type="Proteomes" id="UP000244441">
    <property type="component" value="Chromosome"/>
</dbReference>
<dbReference type="AlphaFoldDB" id="A0A2S0VQ08"/>
<organism evidence="1 2">
    <name type="scientific">Saccharobesus litoralis</name>
    <dbReference type="NCBI Taxonomy" id="2172099"/>
    <lineage>
        <taxon>Bacteria</taxon>
        <taxon>Pseudomonadati</taxon>
        <taxon>Pseudomonadota</taxon>
        <taxon>Gammaproteobacteria</taxon>
        <taxon>Alteromonadales</taxon>
        <taxon>Alteromonadaceae</taxon>
        <taxon>Saccharobesus</taxon>
    </lineage>
</organism>